<reference evidence="7 8" key="1">
    <citation type="journal article" date="2019" name="Sci. Rep.">
        <title>Comparative genomics of chytrid fungi reveal insights into the obligate biotrophic and pathogenic lifestyle of Synchytrium endobioticum.</title>
        <authorList>
            <person name="van de Vossenberg B.T.L.H."/>
            <person name="Warris S."/>
            <person name="Nguyen H.D.T."/>
            <person name="van Gent-Pelzer M.P.E."/>
            <person name="Joly D.L."/>
            <person name="van de Geest H.C."/>
            <person name="Bonants P.J.M."/>
            <person name="Smith D.S."/>
            <person name="Levesque C.A."/>
            <person name="van der Lee T.A.J."/>
        </authorList>
    </citation>
    <scope>NUCLEOTIDE SEQUENCE [LARGE SCALE GENOMIC DNA]</scope>
    <source>
        <strain evidence="7 8">JEL517</strain>
    </source>
</reference>
<dbReference type="GO" id="GO:0034657">
    <property type="term" value="C:GID complex"/>
    <property type="evidence" value="ECO:0007669"/>
    <property type="project" value="TreeGrafter"/>
</dbReference>
<keyword evidence="5" id="KW-0539">Nucleus</keyword>
<dbReference type="RefSeq" id="XP_031022553.1">
    <property type="nucleotide sequence ID" value="XM_031171489.1"/>
</dbReference>
<dbReference type="InterPro" id="IPR011989">
    <property type="entry name" value="ARM-like"/>
</dbReference>
<dbReference type="Proteomes" id="UP000319731">
    <property type="component" value="Unassembled WGS sequence"/>
</dbReference>
<protein>
    <submittedName>
        <fullName evidence="7">Uncharacterized protein</fullName>
    </submittedName>
</protein>
<proteinExistence type="predicted"/>
<dbReference type="SUPFAM" id="SSF48371">
    <property type="entry name" value="ARM repeat"/>
    <property type="match status" value="1"/>
</dbReference>
<evidence type="ECO:0000256" key="3">
    <source>
        <dbReference type="ARBA" id="ARBA00022490"/>
    </source>
</evidence>
<keyword evidence="4" id="KW-0677">Repeat</keyword>
<evidence type="ECO:0000256" key="2">
    <source>
        <dbReference type="ARBA" id="ARBA00004496"/>
    </source>
</evidence>
<gene>
    <name evidence="7" type="ORF">SmJEL517_g05563</name>
</gene>
<evidence type="ECO:0000313" key="8">
    <source>
        <dbReference type="Proteomes" id="UP000319731"/>
    </source>
</evidence>
<dbReference type="SMART" id="SM00185">
    <property type="entry name" value="ARM"/>
    <property type="match status" value="8"/>
</dbReference>
<feature type="repeat" description="ARM" evidence="6">
    <location>
        <begin position="50"/>
        <end position="80"/>
    </location>
</feature>
<comment type="caution">
    <text evidence="7">The sequence shown here is derived from an EMBL/GenBank/DDBJ whole genome shotgun (WGS) entry which is preliminary data.</text>
</comment>
<comment type="subcellular location">
    <subcellularLocation>
        <location evidence="2">Cytoplasm</location>
    </subcellularLocation>
    <subcellularLocation>
        <location evidence="1">Nucleus</location>
    </subcellularLocation>
</comment>
<dbReference type="EMBL" id="QEAO01000052">
    <property type="protein sequence ID" value="TPX31023.1"/>
    <property type="molecule type" value="Genomic_DNA"/>
</dbReference>
<dbReference type="PROSITE" id="PS50176">
    <property type="entry name" value="ARM_REPEAT"/>
    <property type="match status" value="1"/>
</dbReference>
<dbReference type="OrthoDB" id="5559898at2759"/>
<evidence type="ECO:0000313" key="7">
    <source>
        <dbReference type="EMBL" id="TPX31023.1"/>
    </source>
</evidence>
<evidence type="ECO:0000256" key="1">
    <source>
        <dbReference type="ARBA" id="ARBA00004123"/>
    </source>
</evidence>
<keyword evidence="3" id="KW-0963">Cytoplasm</keyword>
<keyword evidence="8" id="KW-1185">Reference proteome</keyword>
<dbReference type="GeneID" id="42006786"/>
<evidence type="ECO:0000256" key="4">
    <source>
        <dbReference type="ARBA" id="ARBA00022737"/>
    </source>
</evidence>
<dbReference type="AlphaFoldDB" id="A0A507C0F9"/>
<dbReference type="InterPro" id="IPR016024">
    <property type="entry name" value="ARM-type_fold"/>
</dbReference>
<dbReference type="InterPro" id="IPR000225">
    <property type="entry name" value="Armadillo"/>
</dbReference>
<dbReference type="GO" id="GO:0043161">
    <property type="term" value="P:proteasome-mediated ubiquitin-dependent protein catabolic process"/>
    <property type="evidence" value="ECO:0007669"/>
    <property type="project" value="TreeGrafter"/>
</dbReference>
<dbReference type="GO" id="GO:0005737">
    <property type="term" value="C:cytoplasm"/>
    <property type="evidence" value="ECO:0007669"/>
    <property type="project" value="UniProtKB-SubCell"/>
</dbReference>
<dbReference type="GO" id="GO:0005634">
    <property type="term" value="C:nucleus"/>
    <property type="evidence" value="ECO:0007669"/>
    <property type="project" value="UniProtKB-SubCell"/>
</dbReference>
<dbReference type="InterPro" id="IPR038739">
    <property type="entry name" value="ARMC8/Vid28"/>
</dbReference>
<sequence>MVTFEVRPRTPTETSLQQLDTPDTALQALRTIKHAVVGARNKKTAYVELGIIPRLVEFLSDPSCSDQIKNEAATVLGSVSYGNKLPPDDAAIVALLNLLSSKDLKLVDSCARALKAIFESTSNVSKDVVFKSNYIAILVSHLSPDTDLGIPQNYLSTKAHIIQVVASIIARIATTTQSQVILSQGGVVPKLVNLLDEVYSPRTQEAAVDALGCLCHDNHLIAKEIVNNSTASGEPAIRAVLRLLRTKRPVTRLLAAACLTNFVRTDVLPPQNHEDVILIVLPTLIELFWEPQPSFSVHNPSSNDSHTTQTTTLTNASSEWAIVQERAPLVFASLVSESERLQKAAMEGDAIIKLASVILGSEKPDVESGPKTLKKSTKSLSNLRKTVVKEVEVQRPLAKSVHADRVREAALVAVAAACSLKEECRKQVIDARLLPVIVTYLSHTTVGLRAAACQCTHSLSRSVKTLRTSLVDAGIALPLLALLSDTSRDVQLTASATLCNLVLDFSPMKTTLLENGGVERLVEMVWLSDVALQLNAIWALKNLLYKAELSVKKQVMKGLTWQGLERLVWHSEIGVQEQALNLLRNLASDRESDIDELFNGFGREKLLSLLDAKLGPSNHDEILTQALTLLRNLAGGVGSERHKSSIMSSDAILRSVLRLMVHPKRDIRGQAIWVVLNLTWRDDTGSFQRVAQLTILGFEEALRNALNDQDLEVRETAKKAIALFNSDGPLSMPPVVDRDSENGTSAFGDMISHLGQDAVGRGW</sequence>
<evidence type="ECO:0000256" key="5">
    <source>
        <dbReference type="ARBA" id="ARBA00023242"/>
    </source>
</evidence>
<evidence type="ECO:0000256" key="6">
    <source>
        <dbReference type="PROSITE-ProRule" id="PRU00259"/>
    </source>
</evidence>
<name>A0A507C0F9_9FUNG</name>
<dbReference type="Gene3D" id="1.25.10.10">
    <property type="entry name" value="Leucine-rich Repeat Variant"/>
    <property type="match status" value="3"/>
</dbReference>
<organism evidence="7 8">
    <name type="scientific">Synchytrium microbalum</name>
    <dbReference type="NCBI Taxonomy" id="1806994"/>
    <lineage>
        <taxon>Eukaryota</taxon>
        <taxon>Fungi</taxon>
        <taxon>Fungi incertae sedis</taxon>
        <taxon>Chytridiomycota</taxon>
        <taxon>Chytridiomycota incertae sedis</taxon>
        <taxon>Chytridiomycetes</taxon>
        <taxon>Synchytriales</taxon>
        <taxon>Synchytriaceae</taxon>
        <taxon>Synchytrium</taxon>
    </lineage>
</organism>
<dbReference type="STRING" id="1806994.A0A507C0F9"/>
<accession>A0A507C0F9</accession>
<dbReference type="PANTHER" id="PTHR15651:SF7">
    <property type="entry name" value="ARMADILLO REPEAT-CONTAINING PROTEIN 8"/>
    <property type="match status" value="1"/>
</dbReference>
<dbReference type="PANTHER" id="PTHR15651">
    <property type="entry name" value="ARMADILLO REPEAT-CONTAINING PROTEIN 8"/>
    <property type="match status" value="1"/>
</dbReference>